<evidence type="ECO:0000313" key="4">
    <source>
        <dbReference type="Proteomes" id="UP000624703"/>
    </source>
</evidence>
<proteinExistence type="predicted"/>
<keyword evidence="4" id="KW-1185">Reference proteome</keyword>
<evidence type="ECO:0000313" key="3">
    <source>
        <dbReference type="EMBL" id="MBK1791204.1"/>
    </source>
</evidence>
<feature type="transmembrane region" description="Helical" evidence="1">
    <location>
        <begin position="12"/>
        <end position="31"/>
    </location>
</feature>
<dbReference type="EMBL" id="JAENIM010000039">
    <property type="protein sequence ID" value="MBK1791204.1"/>
    <property type="molecule type" value="Genomic_DNA"/>
</dbReference>
<feature type="domain" description="DUF6868" evidence="2">
    <location>
        <begin position="1"/>
        <end position="79"/>
    </location>
</feature>
<protein>
    <recommendedName>
        <fullName evidence="2">DUF6868 domain-containing protein</fullName>
    </recommendedName>
</protein>
<dbReference type="RefSeq" id="WP_200311218.1">
    <property type="nucleotide sequence ID" value="NZ_JAENIM010000039.1"/>
</dbReference>
<keyword evidence="1" id="KW-0812">Transmembrane</keyword>
<keyword evidence="1" id="KW-0472">Membrane</keyword>
<accession>A0A8J7SJA0</accession>
<dbReference type="AlphaFoldDB" id="A0A8J7SJA0"/>
<dbReference type="InterPro" id="IPR049220">
    <property type="entry name" value="DUF6868"/>
</dbReference>
<dbReference type="Proteomes" id="UP000624703">
    <property type="component" value="Unassembled WGS sequence"/>
</dbReference>
<evidence type="ECO:0000256" key="1">
    <source>
        <dbReference type="SAM" id="Phobius"/>
    </source>
</evidence>
<gene>
    <name evidence="3" type="ORF">JIN82_08575</name>
</gene>
<sequence>MSIPLLTDFFMWTTILGFWLLMFSTAAFVIGKKSIYRIHRKWFDISPSNYDMLIFAYLAIFKVLLIIFSLIPYLTLLIIG</sequence>
<comment type="caution">
    <text evidence="3">The sequence shown here is derived from an EMBL/GenBank/DDBJ whole genome shotgun (WGS) entry which is preliminary data.</text>
</comment>
<feature type="transmembrane region" description="Helical" evidence="1">
    <location>
        <begin position="52"/>
        <end position="79"/>
    </location>
</feature>
<keyword evidence="1" id="KW-1133">Transmembrane helix</keyword>
<evidence type="ECO:0000259" key="2">
    <source>
        <dbReference type="Pfam" id="PF21742"/>
    </source>
</evidence>
<organism evidence="3 4">
    <name type="scientific">Persicirhabdus sediminis</name>
    <dbReference type="NCBI Taxonomy" id="454144"/>
    <lineage>
        <taxon>Bacteria</taxon>
        <taxon>Pseudomonadati</taxon>
        <taxon>Verrucomicrobiota</taxon>
        <taxon>Verrucomicrobiia</taxon>
        <taxon>Verrucomicrobiales</taxon>
        <taxon>Verrucomicrobiaceae</taxon>
        <taxon>Persicirhabdus</taxon>
    </lineage>
</organism>
<name>A0A8J7SJA0_9BACT</name>
<reference evidence="3" key="1">
    <citation type="submission" date="2021-01" db="EMBL/GenBank/DDBJ databases">
        <title>Modified the classification status of verrucomicrobia.</title>
        <authorList>
            <person name="Feng X."/>
        </authorList>
    </citation>
    <scope>NUCLEOTIDE SEQUENCE</scope>
    <source>
        <strain evidence="3">_KCTC 22039</strain>
    </source>
</reference>
<dbReference type="Pfam" id="PF21742">
    <property type="entry name" value="DUF6868"/>
    <property type="match status" value="1"/>
</dbReference>